<proteinExistence type="inferred from homology"/>
<comment type="subcellular location">
    <subcellularLocation>
        <location evidence="1">Membrane</location>
        <topology evidence="1">Multi-pass membrane protein</topology>
    </subcellularLocation>
</comment>
<evidence type="ECO:0000313" key="10">
    <source>
        <dbReference type="Proteomes" id="UP000231279"/>
    </source>
</evidence>
<dbReference type="AlphaFoldDB" id="A0A2G9GPC0"/>
<dbReference type="PANTHER" id="PTHR31752:SF2">
    <property type="entry name" value="AUXIN EFFLUX CARRIER COMPONENT 5"/>
    <property type="match status" value="1"/>
</dbReference>
<dbReference type="GO" id="GO:0005886">
    <property type="term" value="C:plasma membrane"/>
    <property type="evidence" value="ECO:0007669"/>
    <property type="project" value="TreeGrafter"/>
</dbReference>
<dbReference type="GO" id="GO:0010329">
    <property type="term" value="F:auxin efflux transmembrane transporter activity"/>
    <property type="evidence" value="ECO:0007669"/>
    <property type="project" value="TreeGrafter"/>
</dbReference>
<sequence>MIGWEDVYKVVVAMVLLYVALGLGYGSVKWWRMFKPDHCDAINHFNAYFIIPFFTFQFTCNVDPYPMNYRFLARDVVAKAIAGVALALRVNLWKEANFSWAIRTFSIATLNNTLVVWVLLLKAMYGPLGKTLGVQSTVTQSLLWFPLLLFMLEFRHTLDYNSKKSCGPSRLSSIEIAVATNDANNISTTTKHDEMHLQKNPNIYACSLAIIWALLAKRWNFKIHSIVGGSIQIMAKARCGVGMFSMGLFMVLQEKVIACGMRLTIYNMAMRFVGGPLCMAIGAAALGFIFGTIISLPLLIMYYAISEVIQ</sequence>
<gene>
    <name evidence="9" type="ORF">CDL12_20313</name>
</gene>
<evidence type="ECO:0000256" key="4">
    <source>
        <dbReference type="ARBA" id="ARBA00022692"/>
    </source>
</evidence>
<dbReference type="Pfam" id="PF03547">
    <property type="entry name" value="Mem_trans"/>
    <property type="match status" value="1"/>
</dbReference>
<dbReference type="STRING" id="429701.A0A2G9GPC0"/>
<feature type="transmembrane region" description="Helical" evidence="8">
    <location>
        <begin position="7"/>
        <end position="25"/>
    </location>
</feature>
<evidence type="ECO:0000256" key="3">
    <source>
        <dbReference type="ARBA" id="ARBA00022448"/>
    </source>
</evidence>
<evidence type="ECO:0000313" key="9">
    <source>
        <dbReference type="EMBL" id="PIN07123.1"/>
    </source>
</evidence>
<dbReference type="GO" id="GO:0005783">
    <property type="term" value="C:endoplasmic reticulum"/>
    <property type="evidence" value="ECO:0007669"/>
    <property type="project" value="TreeGrafter"/>
</dbReference>
<dbReference type="InterPro" id="IPR051107">
    <property type="entry name" value="Auxin_Efflux_Carrier"/>
</dbReference>
<feature type="transmembrane region" description="Helical" evidence="8">
    <location>
        <begin position="272"/>
        <end position="305"/>
    </location>
</feature>
<reference evidence="10" key="1">
    <citation type="journal article" date="2018" name="Gigascience">
        <title>Genome assembly of the Pink Ipe (Handroanthus impetiginosus, Bignoniaceae), a highly valued, ecologically keystone Neotropical timber forest tree.</title>
        <authorList>
            <person name="Silva-Junior O.B."/>
            <person name="Grattapaglia D."/>
            <person name="Novaes E."/>
            <person name="Collevatti R.G."/>
        </authorList>
    </citation>
    <scope>NUCLEOTIDE SEQUENCE [LARGE SCALE GENOMIC DNA]</scope>
    <source>
        <strain evidence="10">cv. UFG-1</strain>
    </source>
</reference>
<keyword evidence="4 8" id="KW-0812">Transmembrane</keyword>
<keyword evidence="5 8" id="KW-1133">Transmembrane helix</keyword>
<keyword evidence="3" id="KW-0813">Transport</keyword>
<dbReference type="EMBL" id="NKXS01004206">
    <property type="protein sequence ID" value="PIN07123.1"/>
    <property type="molecule type" value="Genomic_DNA"/>
</dbReference>
<protein>
    <recommendedName>
        <fullName evidence="11">Auxin efflux carrier component</fullName>
    </recommendedName>
</protein>
<keyword evidence="6 8" id="KW-0472">Membrane</keyword>
<comment type="similarity">
    <text evidence="2">Belongs to the auxin efflux carrier (TC 2.A.69.1) family.</text>
</comment>
<evidence type="ECO:0000256" key="1">
    <source>
        <dbReference type="ARBA" id="ARBA00004141"/>
    </source>
</evidence>
<dbReference type="GO" id="GO:0009734">
    <property type="term" value="P:auxin-activated signaling pathway"/>
    <property type="evidence" value="ECO:0007669"/>
    <property type="project" value="UniProtKB-KW"/>
</dbReference>
<keyword evidence="7" id="KW-0927">Auxin signaling pathway</keyword>
<organism evidence="9 10">
    <name type="scientific">Handroanthus impetiginosus</name>
    <dbReference type="NCBI Taxonomy" id="429701"/>
    <lineage>
        <taxon>Eukaryota</taxon>
        <taxon>Viridiplantae</taxon>
        <taxon>Streptophyta</taxon>
        <taxon>Embryophyta</taxon>
        <taxon>Tracheophyta</taxon>
        <taxon>Spermatophyta</taxon>
        <taxon>Magnoliopsida</taxon>
        <taxon>eudicotyledons</taxon>
        <taxon>Gunneridae</taxon>
        <taxon>Pentapetalae</taxon>
        <taxon>asterids</taxon>
        <taxon>lamiids</taxon>
        <taxon>Lamiales</taxon>
        <taxon>Bignoniaceae</taxon>
        <taxon>Crescentiina</taxon>
        <taxon>Tabebuia alliance</taxon>
        <taxon>Handroanthus</taxon>
    </lineage>
</organism>
<name>A0A2G9GPC0_9LAMI</name>
<feature type="transmembrane region" description="Helical" evidence="8">
    <location>
        <begin position="45"/>
        <end position="64"/>
    </location>
</feature>
<comment type="caution">
    <text evidence="9">The sequence shown here is derived from an EMBL/GenBank/DDBJ whole genome shotgun (WGS) entry which is preliminary data.</text>
</comment>
<evidence type="ECO:0000256" key="8">
    <source>
        <dbReference type="SAM" id="Phobius"/>
    </source>
</evidence>
<dbReference type="Proteomes" id="UP000231279">
    <property type="component" value="Unassembled WGS sequence"/>
</dbReference>
<evidence type="ECO:0000256" key="6">
    <source>
        <dbReference type="ARBA" id="ARBA00023136"/>
    </source>
</evidence>
<evidence type="ECO:0008006" key="11">
    <source>
        <dbReference type="Google" id="ProtNLM"/>
    </source>
</evidence>
<keyword evidence="10" id="KW-1185">Reference proteome</keyword>
<evidence type="ECO:0000256" key="2">
    <source>
        <dbReference type="ARBA" id="ARBA00009177"/>
    </source>
</evidence>
<evidence type="ECO:0000256" key="7">
    <source>
        <dbReference type="ARBA" id="ARBA00023294"/>
    </source>
</evidence>
<feature type="transmembrane region" description="Helical" evidence="8">
    <location>
        <begin position="76"/>
        <end position="94"/>
    </location>
</feature>
<dbReference type="OrthoDB" id="2133778at2759"/>
<evidence type="ECO:0000256" key="5">
    <source>
        <dbReference type="ARBA" id="ARBA00022989"/>
    </source>
</evidence>
<feature type="transmembrane region" description="Helical" evidence="8">
    <location>
        <begin position="132"/>
        <end position="152"/>
    </location>
</feature>
<dbReference type="PANTHER" id="PTHR31752">
    <property type="entry name" value="AUXIN EFFLUX CARRIER COMPONENT 1B-RELATED"/>
    <property type="match status" value="1"/>
</dbReference>
<dbReference type="GO" id="GO:0009926">
    <property type="term" value="P:auxin polar transport"/>
    <property type="evidence" value="ECO:0007669"/>
    <property type="project" value="TreeGrafter"/>
</dbReference>
<feature type="transmembrane region" description="Helical" evidence="8">
    <location>
        <begin position="100"/>
        <end position="120"/>
    </location>
</feature>
<dbReference type="InterPro" id="IPR004776">
    <property type="entry name" value="Mem_transp_PIN-like"/>
</dbReference>
<accession>A0A2G9GPC0</accession>